<evidence type="ECO:0000256" key="2">
    <source>
        <dbReference type="ARBA" id="ARBA00022530"/>
    </source>
</evidence>
<keyword evidence="7" id="KW-0812">Transmembrane</keyword>
<evidence type="ECO:0000259" key="10">
    <source>
        <dbReference type="PROSITE" id="PS50060"/>
    </source>
</evidence>
<evidence type="ECO:0000256" key="6">
    <source>
        <dbReference type="PROSITE-ProRule" id="PRU01172"/>
    </source>
</evidence>
<evidence type="ECO:0000256" key="5">
    <source>
        <dbReference type="ARBA" id="ARBA00023157"/>
    </source>
</evidence>
<evidence type="ECO:0000256" key="1">
    <source>
        <dbReference type="ARBA" id="ARBA00004498"/>
    </source>
</evidence>
<dbReference type="CDD" id="cd00063">
    <property type="entry name" value="FN3"/>
    <property type="match status" value="10"/>
</dbReference>
<comment type="subcellular location">
    <subcellularLocation>
        <location evidence="1">Secreted</location>
        <location evidence="1">Extracellular space</location>
        <location evidence="1">Extracellular matrix</location>
    </subcellularLocation>
</comment>
<dbReference type="SMART" id="SM00584">
    <property type="entry name" value="TLDc"/>
    <property type="match status" value="1"/>
</dbReference>
<dbReference type="FunFam" id="2.60.40.10:FF:000360">
    <property type="entry name" value="Sidekick cell adhesion molecule 2"/>
    <property type="match status" value="1"/>
</dbReference>
<keyword evidence="4" id="KW-0677">Repeat</keyword>
<keyword evidence="16" id="KW-1185">Reference proteome</keyword>
<dbReference type="GO" id="GO:0016020">
    <property type="term" value="C:membrane"/>
    <property type="evidence" value="ECO:0007669"/>
    <property type="project" value="InterPro"/>
</dbReference>
<evidence type="ECO:0000259" key="9">
    <source>
        <dbReference type="PROSITE" id="PS50022"/>
    </source>
</evidence>
<dbReference type="PRINTS" id="PR00169">
    <property type="entry name" value="KCHANNEL"/>
</dbReference>
<evidence type="ECO:0000256" key="4">
    <source>
        <dbReference type="ARBA" id="ARBA00022737"/>
    </source>
</evidence>
<feature type="domain" description="Fibronectin type-III" evidence="11">
    <location>
        <begin position="2280"/>
        <end position="2373"/>
    </location>
</feature>
<dbReference type="Gene3D" id="1.10.287.70">
    <property type="match status" value="1"/>
</dbReference>
<evidence type="ECO:0000256" key="8">
    <source>
        <dbReference type="SAM" id="SignalP"/>
    </source>
</evidence>
<dbReference type="SUPFAM" id="SSF49899">
    <property type="entry name" value="Concanavalin A-like lectins/glucanases"/>
    <property type="match status" value="3"/>
</dbReference>
<proteinExistence type="predicted"/>
<evidence type="ECO:0000259" key="11">
    <source>
        <dbReference type="PROSITE" id="PS50853"/>
    </source>
</evidence>
<dbReference type="PROSITE" id="PS00514">
    <property type="entry name" value="FIBRINOGEN_C_1"/>
    <property type="match status" value="1"/>
</dbReference>
<keyword evidence="2" id="KW-0272">Extracellular matrix</keyword>
<feature type="domain" description="Fibronectin type-III" evidence="11">
    <location>
        <begin position="2484"/>
        <end position="2577"/>
    </location>
</feature>
<feature type="domain" description="F5/8 type C" evidence="9">
    <location>
        <begin position="1491"/>
        <end position="1586"/>
    </location>
</feature>
<evidence type="ECO:0000259" key="13">
    <source>
        <dbReference type="PROSITE" id="PS51828"/>
    </source>
</evidence>
<dbReference type="InterPro" id="IPR003961">
    <property type="entry name" value="FN3_dom"/>
</dbReference>
<dbReference type="Pfam" id="PF00147">
    <property type="entry name" value="Fibrinogen_C"/>
    <property type="match status" value="1"/>
</dbReference>
<dbReference type="InterPro" id="IPR001759">
    <property type="entry name" value="PTX_dom"/>
</dbReference>
<feature type="domain" description="F5/8 type C" evidence="9">
    <location>
        <begin position="1593"/>
        <end position="1745"/>
    </location>
</feature>
<dbReference type="FunFam" id="2.60.120.260:FF:000016">
    <property type="entry name" value="Contactin-associated protein-like 4 isoform 1"/>
    <property type="match status" value="2"/>
</dbReference>
<feature type="transmembrane region" description="Helical" evidence="7">
    <location>
        <begin position="3360"/>
        <end position="3381"/>
    </location>
</feature>
<feature type="domain" description="F5/8 type C" evidence="9">
    <location>
        <begin position="692"/>
        <end position="830"/>
    </location>
</feature>
<dbReference type="SMART" id="SM00231">
    <property type="entry name" value="FA58C"/>
    <property type="match status" value="4"/>
</dbReference>
<feature type="domain" description="Fibronectin type-III" evidence="11">
    <location>
        <begin position="2996"/>
        <end position="3094"/>
    </location>
</feature>
<evidence type="ECO:0000259" key="12">
    <source>
        <dbReference type="PROSITE" id="PS51406"/>
    </source>
</evidence>
<feature type="domain" description="Fibrinogen C-terminal" evidence="12">
    <location>
        <begin position="9"/>
        <end position="224"/>
    </location>
</feature>
<dbReference type="PROSITE" id="PS50853">
    <property type="entry name" value="FN3"/>
    <property type="match status" value="11"/>
</dbReference>
<feature type="domain" description="Fibronectin type-III" evidence="11">
    <location>
        <begin position="2378"/>
        <end position="2479"/>
    </location>
</feature>
<dbReference type="Gene3D" id="3.90.215.10">
    <property type="entry name" value="Gamma Fibrinogen, chain A, domain 1"/>
    <property type="match status" value="1"/>
</dbReference>
<dbReference type="PROSITE" id="PS51886">
    <property type="entry name" value="TLDC"/>
    <property type="match status" value="1"/>
</dbReference>
<feature type="domain" description="Fibronectin type-III" evidence="11">
    <location>
        <begin position="2074"/>
        <end position="2173"/>
    </location>
</feature>
<dbReference type="Pfam" id="PF00629">
    <property type="entry name" value="MAM"/>
    <property type="match status" value="1"/>
</dbReference>
<dbReference type="PROSITE" id="PS50022">
    <property type="entry name" value="FA58C_3"/>
    <property type="match status" value="5"/>
</dbReference>
<dbReference type="PROSITE" id="PS01286">
    <property type="entry name" value="FA58C_2"/>
    <property type="match status" value="1"/>
</dbReference>
<feature type="domain" description="Fibronectin type-III" evidence="11">
    <location>
        <begin position="2582"/>
        <end position="2689"/>
    </location>
</feature>
<evidence type="ECO:0000256" key="7">
    <source>
        <dbReference type="SAM" id="Phobius"/>
    </source>
</evidence>
<dbReference type="Gene3D" id="2.60.40.10">
    <property type="entry name" value="Immunoglobulins"/>
    <property type="match status" value="11"/>
</dbReference>
<dbReference type="InterPro" id="IPR036116">
    <property type="entry name" value="FN3_sf"/>
</dbReference>
<dbReference type="Gene3D" id="2.60.120.260">
    <property type="entry name" value="Galactose-binding domain-like"/>
    <property type="match status" value="5"/>
</dbReference>
<dbReference type="PANTHER" id="PTHR24543">
    <property type="entry name" value="MULTICOPPER OXIDASE-RELATED"/>
    <property type="match status" value="1"/>
</dbReference>
<feature type="domain" description="F5/8 type C" evidence="9">
    <location>
        <begin position="833"/>
        <end position="962"/>
    </location>
</feature>
<dbReference type="PROSITE" id="PS01285">
    <property type="entry name" value="FA58C_1"/>
    <property type="match status" value="1"/>
</dbReference>
<dbReference type="Pfam" id="PF07534">
    <property type="entry name" value="TLD"/>
    <property type="match status" value="1"/>
</dbReference>
<dbReference type="NCBIfam" id="NF040941">
    <property type="entry name" value="GGGWT_bact"/>
    <property type="match status" value="1"/>
</dbReference>
<dbReference type="InterPro" id="IPR020837">
    <property type="entry name" value="Fibrinogen_CS"/>
</dbReference>
<dbReference type="SMART" id="SM00186">
    <property type="entry name" value="FBG"/>
    <property type="match status" value="1"/>
</dbReference>
<organism evidence="15 16">
    <name type="scientific">Pocillopora meandrina</name>
    <dbReference type="NCBI Taxonomy" id="46732"/>
    <lineage>
        <taxon>Eukaryota</taxon>
        <taxon>Metazoa</taxon>
        <taxon>Cnidaria</taxon>
        <taxon>Anthozoa</taxon>
        <taxon>Hexacorallia</taxon>
        <taxon>Scleractinia</taxon>
        <taxon>Astrocoeniina</taxon>
        <taxon>Pocilloporidae</taxon>
        <taxon>Pocillopora</taxon>
    </lineage>
</organism>
<dbReference type="InterPro" id="IPR013099">
    <property type="entry name" value="K_chnl_dom"/>
</dbReference>
<feature type="transmembrane region" description="Helical" evidence="7">
    <location>
        <begin position="3328"/>
        <end position="3348"/>
    </location>
</feature>
<keyword evidence="5" id="KW-1015">Disulfide bond</keyword>
<dbReference type="EMBL" id="CALNXJ010000052">
    <property type="protein sequence ID" value="CAH3152975.1"/>
    <property type="molecule type" value="Genomic_DNA"/>
</dbReference>
<dbReference type="InterPro" id="IPR000421">
    <property type="entry name" value="FA58C"/>
</dbReference>
<feature type="domain" description="Fibronectin type-III" evidence="11">
    <location>
        <begin position="2178"/>
        <end position="2275"/>
    </location>
</feature>
<dbReference type="Pfam" id="PF00041">
    <property type="entry name" value="fn3"/>
    <property type="match status" value="9"/>
</dbReference>
<keyword evidence="7" id="KW-1133">Transmembrane helix</keyword>
<dbReference type="Pfam" id="PF00754">
    <property type="entry name" value="F5_F8_type_C"/>
    <property type="match status" value="5"/>
</dbReference>
<feature type="transmembrane region" description="Helical" evidence="7">
    <location>
        <begin position="3393"/>
        <end position="3417"/>
    </location>
</feature>
<reference evidence="15 16" key="1">
    <citation type="submission" date="2022-05" db="EMBL/GenBank/DDBJ databases">
        <authorList>
            <consortium name="Genoscope - CEA"/>
            <person name="William W."/>
        </authorList>
    </citation>
    <scope>NUCLEOTIDE SEQUENCE [LARGE SCALE GENOMIC DNA]</scope>
</reference>
<dbReference type="InterPro" id="IPR014716">
    <property type="entry name" value="Fibrinogen_a/b/g_C_1"/>
</dbReference>
<keyword evidence="2" id="KW-0964">Secreted</keyword>
<feature type="domain" description="Pentraxin (PTX)" evidence="13">
    <location>
        <begin position="228"/>
        <end position="428"/>
    </location>
</feature>
<dbReference type="Gene3D" id="2.60.120.200">
    <property type="match status" value="3"/>
</dbReference>
<evidence type="ECO:0000313" key="15">
    <source>
        <dbReference type="EMBL" id="CAH3152975.1"/>
    </source>
</evidence>
<dbReference type="CDD" id="cd00057">
    <property type="entry name" value="FA58C"/>
    <property type="match status" value="2"/>
</dbReference>
<evidence type="ECO:0000313" key="16">
    <source>
        <dbReference type="Proteomes" id="UP001159428"/>
    </source>
</evidence>
<dbReference type="InterPro" id="IPR006571">
    <property type="entry name" value="TLDc_dom"/>
</dbReference>
<dbReference type="PROSITE" id="PS51828">
    <property type="entry name" value="PTX_2"/>
    <property type="match status" value="1"/>
</dbReference>
<dbReference type="PROSITE" id="PS51406">
    <property type="entry name" value="FIBRINOGEN_C_2"/>
    <property type="match status" value="1"/>
</dbReference>
<dbReference type="InterPro" id="IPR008979">
    <property type="entry name" value="Galactose-bd-like_sf"/>
</dbReference>
<dbReference type="SUPFAM" id="SSF49785">
    <property type="entry name" value="Galactose-binding domain-like"/>
    <property type="match status" value="5"/>
</dbReference>
<dbReference type="SUPFAM" id="SSF49265">
    <property type="entry name" value="Fibronectin type III"/>
    <property type="match status" value="7"/>
</dbReference>
<keyword evidence="8" id="KW-0732">Signal</keyword>
<dbReference type="Pfam" id="PF13385">
    <property type="entry name" value="Laminin_G_3"/>
    <property type="match status" value="1"/>
</dbReference>
<dbReference type="InterPro" id="IPR002181">
    <property type="entry name" value="Fibrinogen_a/b/g_C_dom"/>
</dbReference>
<feature type="domain" description="F5/8 type C" evidence="9">
    <location>
        <begin position="1334"/>
        <end position="1487"/>
    </location>
</feature>
<feature type="chain" id="PRO_5043953442" evidence="8">
    <location>
        <begin position="19"/>
        <end position="3433"/>
    </location>
</feature>
<name>A0AAU9XNM6_9CNID</name>
<feature type="domain" description="MAM" evidence="10">
    <location>
        <begin position="1115"/>
        <end position="1273"/>
    </location>
</feature>
<dbReference type="InterPro" id="IPR000998">
    <property type="entry name" value="MAM_dom"/>
</dbReference>
<dbReference type="SUPFAM" id="SSF81324">
    <property type="entry name" value="Voltage-gated potassium channels"/>
    <property type="match status" value="1"/>
</dbReference>
<dbReference type="SMART" id="SM00137">
    <property type="entry name" value="MAM"/>
    <property type="match status" value="1"/>
</dbReference>
<dbReference type="Pfam" id="PF07885">
    <property type="entry name" value="Ion_trans_2"/>
    <property type="match status" value="1"/>
</dbReference>
<dbReference type="SMART" id="SM00159">
    <property type="entry name" value="PTX"/>
    <property type="match status" value="1"/>
</dbReference>
<dbReference type="InterPro" id="IPR036056">
    <property type="entry name" value="Fibrinogen-like_C"/>
</dbReference>
<protein>
    <submittedName>
        <fullName evidence="15">Uncharacterized protein</fullName>
    </submittedName>
</protein>
<gene>
    <name evidence="15" type="ORF">PMEA_00026898</name>
</gene>
<dbReference type="InterPro" id="IPR013783">
    <property type="entry name" value="Ig-like_fold"/>
</dbReference>
<dbReference type="CDD" id="cd00087">
    <property type="entry name" value="FReD"/>
    <property type="match status" value="1"/>
</dbReference>
<dbReference type="SMART" id="SM00060">
    <property type="entry name" value="FN3"/>
    <property type="match status" value="11"/>
</dbReference>
<evidence type="ECO:0000256" key="3">
    <source>
        <dbReference type="ARBA" id="ARBA00022536"/>
    </source>
</evidence>
<dbReference type="Pfam" id="PF00354">
    <property type="entry name" value="Pentaxin"/>
    <property type="match status" value="1"/>
</dbReference>
<feature type="domain" description="Fibronectin type-III" evidence="11">
    <location>
        <begin position="3095"/>
        <end position="3198"/>
    </location>
</feature>
<feature type="domain" description="Fibronectin type-III" evidence="11">
    <location>
        <begin position="2895"/>
        <end position="2991"/>
    </location>
</feature>
<evidence type="ECO:0000259" key="14">
    <source>
        <dbReference type="PROSITE" id="PS51886"/>
    </source>
</evidence>
<feature type="domain" description="TLDc" evidence="14">
    <location>
        <begin position="517"/>
        <end position="698"/>
    </location>
</feature>
<feature type="signal peptide" evidence="8">
    <location>
        <begin position="1"/>
        <end position="18"/>
    </location>
</feature>
<dbReference type="InterPro" id="IPR013320">
    <property type="entry name" value="ConA-like_dom_sf"/>
</dbReference>
<feature type="domain" description="Fibronectin type-III" evidence="11">
    <location>
        <begin position="2694"/>
        <end position="2790"/>
    </location>
</feature>
<dbReference type="PROSITE" id="PS50060">
    <property type="entry name" value="MAM_2"/>
    <property type="match status" value="1"/>
</dbReference>
<comment type="caution">
    <text evidence="15">The sequence shown here is derived from an EMBL/GenBank/DDBJ whole genome shotgun (WGS) entry which is preliminary data.</text>
</comment>
<comment type="caution">
    <text evidence="6">Lacks conserved residue(s) required for the propagation of feature annotation.</text>
</comment>
<dbReference type="SUPFAM" id="SSF56496">
    <property type="entry name" value="Fibrinogen C-terminal domain-like"/>
    <property type="match status" value="1"/>
</dbReference>
<feature type="domain" description="Fibronectin type-III" evidence="11">
    <location>
        <begin position="2795"/>
        <end position="2890"/>
    </location>
</feature>
<keyword evidence="3" id="KW-0245">EGF-like domain</keyword>
<sequence length="3433" mass="386529">MTFWVTNFLSLSLSGTDCLDLLHRGFDSTGVYYIDPDGKGAFQVLCDQETNGGGWIVFQKRFNGVVDFDRNWAEYREGFGNFSDEFWLGNEKLHRLTSSMNHQLLVEMETFPGKKAHASYKTFTVDSESEKYRLFVDGYFGTTGGTDSLGPRHNNKMFTTKDSDNDEHLKNCAILWKGGWWFDDCFFAFLNGPYVPIVLGKSISWDKWRIEQLKRTAMKARVRRERPVDYYLSFPGSYPQDFASVPIVLEFEELTVSWWIRVPPSQNWSAVFSIAHFKEDRKVAFLYQKDRQCKFITDGKELEITSNHAFADSKWHLVLLVWKVDSGHFRLYVDDKFEYNRQTFRHSSPFSGGNLILGQSQSSFGFILEGTAMKGDIMHFNMWERMLTGAEALDLYSDCGVKLGNLVQWPEINMAFRGNVTRTPLVRCLPKANYDWPLMGVDSNNRLRDQIKSKIAWPNVADEDKHTYLGVLTRTGDVGVSLNSYSGECLGNLDNCPNGLSLSFWMNYNALFVSYILGLRNEYYDALRTWLKPLMTQTARWEPCYRAVKDGFGAQTFHEKCPNHAVTVTLVKVGKYIFGGFADQRWGGTVGSSQYLWSRRAFLFSLVNPTGSQPLKLDVKPDKADKALLQDPQAGPVFGENDLFIGNNLDQSAVSFSDLGHAYELPSISHQAGTISARRFFAGTYRFMPDDIEVFSYSFNAEELTSPEFTATNSYEDLTYAPFRARPSSPNPWCAKVNSKEQYLQIDLGTKQSVRKIELIKRNNDTKYVKKYRIKYRVNTGGTFHKYDDNKVRFDVQNPASVNVTSARYIRLYPESWENSICMRVRLYKKEGGNYVDLGTDNSSAIPDSSFKAKSWLCYSIPSLGMVASNELCYAAWCGQGPSTWLEINIGSKQMLARMATRGPQQGNPVSSFYIEYSLDAATWLNYTEGGVRRIFYGNWVTTWVYHHFLPHLETQFLRIMPQDCGSFCCLNVKLWIPKDVTSYIIASFSESTRGEGFAVYHKYISATGNSSYHIRFATTQKIWSMELQRNPVIPFRWVHVMITWSEAWGLRYYENGRLLQKTMKFEVIGGGGNPYNNVAIGKAPHTTVVSSQPFLQLSDLIIRYSYLTNGAVKESVNLSDLNTILWYEQPALDFNWQQLQTDCTPSENTGPCHGETAEKFMFVESSFPRQKGDVGRLVTRPTIPTRNCFTFWYHMDGSTMGRLNLYLKSHESEADVLIWRLTGSHGNAWKRGQIPILQRYLYQIVIEGIVGGYLGDIAVSDPVLSVNDSCSYTPEEARPLENGIFITTHKPPVLVAEPSKRLIMGVMTREDFSEKKHIYAWNWKRGLYSISGCRSALGIEGGAISDRQITASSAASSAYAYRGRLNSRNTDSQSGAWSASVTDENQWLQIDLGGSYYTMVTRVATQGRNGLAEWVTKYKLQHSYNGVEFKNYKEKGKFSDKEFSSNTDSDTIVSHDLTPPIVSRYVRFLILTWSGGIAMRVELYGCQKECKLALGMESGAISDMQIRGSSEYDGNHAAVQARLNYNVTGKFGGWSARTNDKNQWLHVDLLSHFTKVTRLATQGRRDVDQWVTKYNLKYSKNGLNFLYYLQECLSALGMESGEISEKQISASSEFSSQLVASQSRLNIQPRAGKLGSWAAATNNVHQWLQVDLGVYSIVARVATQGRHDAQQWVTKYKLMYGHHPSTLHSFKRPYDNNDEEFIGNINKDTVVLHDLSPPITARYVRFLPLEWISHISMRVELYGCHGFSPLLIDKLLESAAFYWTMDNHRNIHNEMGSDYGIASTEATTIKGIRDKAVKVYRGSNTFTLNEGLPPNECLFNTSQCTNGFTLMLWVWYRHNDLGQVFLDSSGGSHTGHKMFQANTNSPQVAFQIASPKKNCKVIFPTPKEIWTHYTLSYTSPDDLGNIKIFQNGKEVEDFVFKGCSNGSFSVSDVTRMSIGDPQGQLPEAAFDEIIIWYRSLTSADIATAYDYYRGDVNLLLFTNLHFTGLAWKENLSDHESETYRNWTKRLTDRLYTCWMEVSYLHLNRDASGVAGCEFSIHFTDRGYSAVEPFINWLSTTPYQINKLEANDIFITAVSLHAQSYIKERSIDLSITWNGPTDLSHGIFQGYELFYRDTTLGNETKVILRTTGDTFYVIQNLVPNTKYLITARSFTLEGDGKMSEPLFIWTAPLASTQSPINITAFKLNSTSLRVTWTKISAEQVGGVIIGYMVVFHVVNDGNSSMKSVVQCGFMNQTVLGNLQIFTNYSIRILGFTRTGKLGSVSDSVYAMTDEDVPSLPPSNVIAQAVNLSSIFVRWDPIPAEGRNGIIIGYKAWYRKMVEPPVWKRMEFCNVYWCEATNLEMNTPYRINVRGLTVKGGGPVASVEAITERGVPHQPLTSLTAHNTSSTSILVTLYPVSYNDSYEPIIAFELIMSTADNSSEKETITTILGNCENATKITHHQTDLQEYTAYHISAAGVTRKGFIKSNHKITVFTEEDIPEGSPQNITPAASSATSLTLSWKPLTNDKANGLILGYHILLFDRLRNITKNITVHSLDQANIANLFPYTEYEARIVPFNSKGLGNGSDVIVARTKEAAPSEPPSNVTGVVPSSTSLTLDWKPVDPLHINGVLRAYVITYFVTNSPYVTRQNISIPVTSSRKRRDISDPSSQSYELSGLKKYTTYTIQVMAYTVDYGVPSDEMNLTTAQDAPSRSPINVTAFNTSSTSINVTWFPVPDDHVNGILLGYSVLYRKADKPFEEFQNMTVCASLFEVAITNLDFFTNYEIRVLAFTVAGKGNISNPVFCMTDEDVPEGAPINLSTLPANTTAITVRWPPVAEEERNGYILGYWVSISNITGEFIKNVSVYGSDMLTTTVGGLDIWTNYSVQVLAFNVKGNGPWSNVTRGITDEEAPRVAPSNVTAFNTSSTSLHVTWQPISTQGLRGILRTYRVYYIEKETYFTRSLRNVTVDCNTLQVELVDLYKFTNYSVYVVARTNKDGVSSTTVNVSTDEDTPDRPPVNVVVWTPHSTSIHVSWREVPNGYKNGIIRGYKVHYTELQQNAPTGTENTPPFERSLSITGLKKFTQYNVTVLAYTSKGDGVTTSTVMMTDQDVPDAKPLNVRAVSTWTTHTIPLSWTHIPNHLLNGILTGYRIRYEAVEMGEYPYKEAPKEIILPAGTVSTELTGLESFTVYRIELTGLTVKGDGPREVLFAETCRCLKRLTTNWMVLDPYVTQSHSATQGPGGLLPPFVEDMAVTCCQTCKTHGESYVDFEFNGKGEPALQHTEEALRLNILHATDLTFPVYGYKLQDKFRREFGYTGIVESPGIAYVINTNYGNETPTSLVHAVFACWPLALMGILLAYIFGFIMWAVDQAQNTEHFPRSFFSGIWEGFWWAYVSMTTVGYGDRTPFSNVGRIVAIVWTLTGVVIIGILVGFIAVSLTSVSVGVDYKLYGANA</sequence>
<keyword evidence="7" id="KW-0472">Membrane</keyword>
<dbReference type="FunFam" id="2.60.40.10:FF:000028">
    <property type="entry name" value="Neuronal cell adhesion molecule"/>
    <property type="match status" value="4"/>
</dbReference>
<dbReference type="CDD" id="cd06263">
    <property type="entry name" value="MAM"/>
    <property type="match status" value="1"/>
</dbReference>
<accession>A0AAU9XNM6</accession>
<dbReference type="Proteomes" id="UP001159428">
    <property type="component" value="Unassembled WGS sequence"/>
</dbReference>
<feature type="non-terminal residue" evidence="15">
    <location>
        <position position="3433"/>
    </location>
</feature>